<evidence type="ECO:0000313" key="3">
    <source>
        <dbReference type="Proteomes" id="UP000309174"/>
    </source>
</evidence>
<comment type="caution">
    <text evidence="2">The sequence shown here is derived from an EMBL/GenBank/DDBJ whole genome shotgun (WGS) entry which is preliminary data.</text>
</comment>
<organism evidence="2 3">
    <name type="scientific">Actinomadura soli</name>
    <dbReference type="NCBI Taxonomy" id="2508997"/>
    <lineage>
        <taxon>Bacteria</taxon>
        <taxon>Bacillati</taxon>
        <taxon>Actinomycetota</taxon>
        <taxon>Actinomycetes</taxon>
        <taxon>Streptosporangiales</taxon>
        <taxon>Thermomonosporaceae</taxon>
        <taxon>Actinomadura</taxon>
    </lineage>
</organism>
<gene>
    <name evidence="2" type="ORF">ETD83_04150</name>
</gene>
<evidence type="ECO:0000313" key="2">
    <source>
        <dbReference type="EMBL" id="TMR06533.1"/>
    </source>
</evidence>
<sequence>MSSLLVGLMIRASTSCRGTTHPHRWRTFVTTMLDAGVDLRDVTVRCQRRAASTASGDPSNSTDSHRAPCSERAAESSARPSSRSTGCGKPWMPRPAYWARNSLMCLRSSAGFSIAAA</sequence>
<dbReference type="AlphaFoldDB" id="A0A5C4JIF6"/>
<feature type="compositionally biased region" description="Polar residues" evidence="1">
    <location>
        <begin position="50"/>
        <end position="62"/>
    </location>
</feature>
<protein>
    <submittedName>
        <fullName evidence="2">Uncharacterized protein</fullName>
    </submittedName>
</protein>
<feature type="compositionally biased region" description="Basic and acidic residues" evidence="1">
    <location>
        <begin position="63"/>
        <end position="74"/>
    </location>
</feature>
<reference evidence="2 3" key="1">
    <citation type="submission" date="2019-05" db="EMBL/GenBank/DDBJ databases">
        <title>Draft genome sequence of Actinomadura sp. 14C53.</title>
        <authorList>
            <person name="Saricaoglu S."/>
            <person name="Isik K."/>
        </authorList>
    </citation>
    <scope>NUCLEOTIDE SEQUENCE [LARGE SCALE GENOMIC DNA]</scope>
    <source>
        <strain evidence="2 3">14C53</strain>
    </source>
</reference>
<feature type="compositionally biased region" description="Low complexity" evidence="1">
    <location>
        <begin position="75"/>
        <end position="84"/>
    </location>
</feature>
<name>A0A5C4JIF6_9ACTN</name>
<feature type="region of interest" description="Disordered" evidence="1">
    <location>
        <begin position="48"/>
        <end position="91"/>
    </location>
</feature>
<accession>A0A5C4JIF6</accession>
<proteinExistence type="predicted"/>
<evidence type="ECO:0000256" key="1">
    <source>
        <dbReference type="SAM" id="MobiDB-lite"/>
    </source>
</evidence>
<keyword evidence="3" id="KW-1185">Reference proteome</keyword>
<dbReference type="Proteomes" id="UP000309174">
    <property type="component" value="Unassembled WGS sequence"/>
</dbReference>
<dbReference type="EMBL" id="VCKW01000013">
    <property type="protein sequence ID" value="TMR06533.1"/>
    <property type="molecule type" value="Genomic_DNA"/>
</dbReference>